<feature type="chain" id="PRO_5047056534" evidence="1">
    <location>
        <begin position="23"/>
        <end position="202"/>
    </location>
</feature>
<evidence type="ECO:0000313" key="2">
    <source>
        <dbReference type="EMBL" id="MCQ8278393.1"/>
    </source>
</evidence>
<reference evidence="2 3" key="1">
    <citation type="submission" date="2022-06" db="EMBL/GenBank/DDBJ databases">
        <title>Endosaccharibacter gen. nov., sp. nov., endophytic bacteria isolated from sugarcane.</title>
        <authorList>
            <person name="Pitiwittayakul N."/>
            <person name="Yukphan P."/>
            <person name="Charoenyingcharoen P."/>
            <person name="Tanasupawat S."/>
        </authorList>
    </citation>
    <scope>NUCLEOTIDE SEQUENCE [LARGE SCALE GENOMIC DNA]</scope>
    <source>
        <strain evidence="2 3">KSS8</strain>
    </source>
</reference>
<name>A0ABT1W6K6_9PROT</name>
<evidence type="ECO:0000313" key="3">
    <source>
        <dbReference type="Proteomes" id="UP001524587"/>
    </source>
</evidence>
<keyword evidence="3" id="KW-1185">Reference proteome</keyword>
<feature type="signal peptide" evidence="1">
    <location>
        <begin position="1"/>
        <end position="22"/>
    </location>
</feature>
<evidence type="ECO:0000256" key="1">
    <source>
        <dbReference type="SAM" id="SignalP"/>
    </source>
</evidence>
<gene>
    <name evidence="2" type="ORF">NFI95_08000</name>
</gene>
<organism evidence="2 3">
    <name type="scientific">Endosaccharibacter trunci</name>
    <dbReference type="NCBI Taxonomy" id="2812733"/>
    <lineage>
        <taxon>Bacteria</taxon>
        <taxon>Pseudomonadati</taxon>
        <taxon>Pseudomonadota</taxon>
        <taxon>Alphaproteobacteria</taxon>
        <taxon>Acetobacterales</taxon>
        <taxon>Acetobacteraceae</taxon>
        <taxon>Endosaccharibacter</taxon>
    </lineage>
</organism>
<comment type="caution">
    <text evidence="2">The sequence shown here is derived from an EMBL/GenBank/DDBJ whole genome shotgun (WGS) entry which is preliminary data.</text>
</comment>
<proteinExistence type="predicted"/>
<keyword evidence="1" id="KW-0732">Signal</keyword>
<accession>A0ABT1W6K6</accession>
<dbReference type="EMBL" id="JAMSKV010000005">
    <property type="protein sequence ID" value="MCQ8278393.1"/>
    <property type="molecule type" value="Genomic_DNA"/>
</dbReference>
<dbReference type="RefSeq" id="WP_422863864.1">
    <property type="nucleotide sequence ID" value="NZ_JAMSKV010000005.1"/>
</dbReference>
<dbReference type="Proteomes" id="UP001524587">
    <property type="component" value="Unassembled WGS sequence"/>
</dbReference>
<sequence length="202" mass="21691">MTLLAALLSPVFCLGLGRAAQAAEPAAADETANAATPEAILAHPDSVEPFAYAQLITWLWGQGRREQATFWFYVMQARTRPWAQADHDGEGDGAAALRASLNDQLGQVINGWVASDPAAWKRIVERALSYEAHLPLNPARPDGMTEPAWLALVAKERAEYASGAHTLFAGLDPAAVAAQRRKAGLYNGPLQSPGPALPEDWR</sequence>
<protein>
    <submittedName>
        <fullName evidence="2">Uncharacterized protein</fullName>
    </submittedName>
</protein>